<feature type="compositionally biased region" description="Low complexity" evidence="1">
    <location>
        <begin position="79"/>
        <end position="98"/>
    </location>
</feature>
<feature type="region of interest" description="Disordered" evidence="1">
    <location>
        <begin position="70"/>
        <end position="108"/>
    </location>
</feature>
<keyword evidence="3" id="KW-1185">Reference proteome</keyword>
<feature type="compositionally biased region" description="Polar residues" evidence="1">
    <location>
        <begin position="1"/>
        <end position="10"/>
    </location>
</feature>
<evidence type="ECO:0000256" key="1">
    <source>
        <dbReference type="SAM" id="MobiDB-lite"/>
    </source>
</evidence>
<dbReference type="EMBL" id="KZ805348">
    <property type="protein sequence ID" value="PVI02037.1"/>
    <property type="molecule type" value="Genomic_DNA"/>
</dbReference>
<evidence type="ECO:0000313" key="3">
    <source>
        <dbReference type="Proteomes" id="UP000244855"/>
    </source>
</evidence>
<sequence>MHLSTQSSTPIKAPSQAYKRRRISTSRKLQPPQKYLRYFHVHIPHDINSLYYHSHIHPYLYNSSSLKPIPTLFPPTQTPSNQNPKIKPSPPKKNNLKPVVGEKKNPSLLLGNTRPCHRGYTISAAVPYIHITDYRSTELCTVSKIPPIPQPLTRNTR</sequence>
<name>A0A2V1DUZ5_9PLEO</name>
<organism evidence="2 3">
    <name type="scientific">Periconia macrospinosa</name>
    <dbReference type="NCBI Taxonomy" id="97972"/>
    <lineage>
        <taxon>Eukaryota</taxon>
        <taxon>Fungi</taxon>
        <taxon>Dikarya</taxon>
        <taxon>Ascomycota</taxon>
        <taxon>Pezizomycotina</taxon>
        <taxon>Dothideomycetes</taxon>
        <taxon>Pleosporomycetidae</taxon>
        <taxon>Pleosporales</taxon>
        <taxon>Massarineae</taxon>
        <taxon>Periconiaceae</taxon>
        <taxon>Periconia</taxon>
    </lineage>
</organism>
<evidence type="ECO:0000313" key="2">
    <source>
        <dbReference type="EMBL" id="PVI02037.1"/>
    </source>
</evidence>
<dbReference type="AlphaFoldDB" id="A0A2V1DUZ5"/>
<protein>
    <submittedName>
        <fullName evidence="2">Uncharacterized protein</fullName>
    </submittedName>
</protein>
<accession>A0A2V1DUZ5</accession>
<feature type="region of interest" description="Disordered" evidence="1">
    <location>
        <begin position="1"/>
        <end position="29"/>
    </location>
</feature>
<reference evidence="2 3" key="1">
    <citation type="journal article" date="2018" name="Sci. Rep.">
        <title>Comparative genomics provides insights into the lifestyle and reveals functional heterogeneity of dark septate endophytic fungi.</title>
        <authorList>
            <person name="Knapp D.G."/>
            <person name="Nemeth J.B."/>
            <person name="Barry K."/>
            <person name="Hainaut M."/>
            <person name="Henrissat B."/>
            <person name="Johnson J."/>
            <person name="Kuo A."/>
            <person name="Lim J.H.P."/>
            <person name="Lipzen A."/>
            <person name="Nolan M."/>
            <person name="Ohm R.A."/>
            <person name="Tamas L."/>
            <person name="Grigoriev I.V."/>
            <person name="Spatafora J.W."/>
            <person name="Nagy L.G."/>
            <person name="Kovacs G.M."/>
        </authorList>
    </citation>
    <scope>NUCLEOTIDE SEQUENCE [LARGE SCALE GENOMIC DNA]</scope>
    <source>
        <strain evidence="2 3">DSE2036</strain>
    </source>
</reference>
<dbReference type="Proteomes" id="UP000244855">
    <property type="component" value="Unassembled WGS sequence"/>
</dbReference>
<proteinExistence type="predicted"/>
<gene>
    <name evidence="2" type="ORF">DM02DRAFT_613228</name>
</gene>